<feature type="domain" description="CSC1/OSCA1-like cytosolic" evidence="12">
    <location>
        <begin position="249"/>
        <end position="426"/>
    </location>
</feature>
<dbReference type="Pfam" id="PF13967">
    <property type="entry name" value="RSN1_TM"/>
    <property type="match status" value="1"/>
</dbReference>
<dbReference type="Pfam" id="PF02714">
    <property type="entry name" value="RSN1_7TM"/>
    <property type="match status" value="1"/>
</dbReference>
<feature type="chain" id="PRO_5024377381" evidence="9">
    <location>
        <begin position="24"/>
        <end position="695"/>
    </location>
</feature>
<protein>
    <submittedName>
        <fullName evidence="14">CSC1/OSCA1-like cytosolic domain-containing protein</fullName>
    </submittedName>
</protein>
<evidence type="ECO:0000259" key="10">
    <source>
        <dbReference type="Pfam" id="PF02714"/>
    </source>
</evidence>
<dbReference type="InterPro" id="IPR027815">
    <property type="entry name" value="CSC1/OSCA1-like_cyt"/>
</dbReference>
<reference evidence="14" key="1">
    <citation type="submission" date="2019-12" db="UniProtKB">
        <authorList>
            <consortium name="WormBaseParasite"/>
        </authorList>
    </citation>
    <scope>IDENTIFICATION</scope>
</reference>
<dbReference type="InterPro" id="IPR003864">
    <property type="entry name" value="CSC1/OSCA1-like_7TM"/>
</dbReference>
<feature type="compositionally biased region" description="Low complexity" evidence="7">
    <location>
        <begin position="115"/>
        <end position="125"/>
    </location>
</feature>
<evidence type="ECO:0000256" key="2">
    <source>
        <dbReference type="ARBA" id="ARBA00007779"/>
    </source>
</evidence>
<sequence>MGLHLIRSIVVVAFTCLCCKVEAKKHVNVVFDSTYDCWIEQKLRYDDESNSTLYFRVSEGFQGIPEILLCNTLAFACIILTFSFLRRKLSNYGLWKFAQQNNSGGSCSQDSLKGSESSRQQLSSSDETKALEDKHMFSWISVILMLEDSDFERKCGFDSVAYARFQRILLKCMAILTCICMTIIMPLHMHASRVTKITEFTDTTISRIQPRSQLLWLHMGVVNFFFLLTLSYARVASAGLRKHQCGTQSRTVMITNIPCEVAGNLLAIGLYFQSALPEYTVTDVSFAYYVREVRNISRRIRVINGALQQLQSIKDIPLIYPHRFGYILCCCKQVPAVDYYTKQLRELKARQNACLQKALQKPLPICFVTFATREEALYVQYLFGSPKRFGGNAFGDMPTSKYMVKLKPNKWKARMAPAASNIYWHNFGVRFGAIKAILWNIFLFFMLFFLTTPSMAINIWFKLRTTVFGFTPPENPPLQRALSVLTLIGLAYILPMTITFAESNNAHWSKPSQQKAVLKKTYIFLLFMILILPSLGLTSGYNFFVYILELQNVHLRWSCMFMPDNSAFYVNYVITCALLAKPVELLRLDNLVYHTYQRMARRSKYELNVISQNSITDFDFGVEYAHMLAIFSTICAYSVINPLIAPSGMYDLLAPSPSEWPKPVFSNLLKPGTALIADNHPAPTTNSLQPPLLSY</sequence>
<feature type="domain" description="CSC1/OSCA1-like N-terminal transmembrane" evidence="11">
    <location>
        <begin position="68"/>
        <end position="230"/>
    </location>
</feature>
<keyword evidence="13" id="KW-1185">Reference proteome</keyword>
<dbReference type="STRING" id="70415.A0A5S6QY54"/>
<evidence type="ECO:0000256" key="1">
    <source>
        <dbReference type="ARBA" id="ARBA00004141"/>
    </source>
</evidence>
<evidence type="ECO:0000256" key="9">
    <source>
        <dbReference type="SAM" id="SignalP"/>
    </source>
</evidence>
<feature type="transmembrane region" description="Helical" evidence="8">
    <location>
        <begin position="214"/>
        <end position="233"/>
    </location>
</feature>
<dbReference type="InterPro" id="IPR032880">
    <property type="entry name" value="CSC1/OSCA1-like_N"/>
</dbReference>
<feature type="transmembrane region" description="Helical" evidence="8">
    <location>
        <begin position="437"/>
        <end position="461"/>
    </location>
</feature>
<evidence type="ECO:0000259" key="11">
    <source>
        <dbReference type="Pfam" id="PF13967"/>
    </source>
</evidence>
<organism evidence="13 14">
    <name type="scientific">Trichuris muris</name>
    <name type="common">Mouse whipworm</name>
    <dbReference type="NCBI Taxonomy" id="70415"/>
    <lineage>
        <taxon>Eukaryota</taxon>
        <taxon>Metazoa</taxon>
        <taxon>Ecdysozoa</taxon>
        <taxon>Nematoda</taxon>
        <taxon>Enoplea</taxon>
        <taxon>Dorylaimia</taxon>
        <taxon>Trichinellida</taxon>
        <taxon>Trichuridae</taxon>
        <taxon>Trichuris</taxon>
    </lineage>
</organism>
<feature type="transmembrane region" description="Helical" evidence="8">
    <location>
        <begin position="63"/>
        <end position="85"/>
    </location>
</feature>
<dbReference type="InterPro" id="IPR045122">
    <property type="entry name" value="Csc1-like"/>
</dbReference>
<dbReference type="AlphaFoldDB" id="A0A5S6QY54"/>
<dbReference type="Proteomes" id="UP000046395">
    <property type="component" value="Unassembled WGS sequence"/>
</dbReference>
<dbReference type="GO" id="GO:0005886">
    <property type="term" value="C:plasma membrane"/>
    <property type="evidence" value="ECO:0007669"/>
    <property type="project" value="TreeGrafter"/>
</dbReference>
<evidence type="ECO:0000313" key="13">
    <source>
        <dbReference type="Proteomes" id="UP000046395"/>
    </source>
</evidence>
<proteinExistence type="inferred from homology"/>
<feature type="transmembrane region" description="Helical" evidence="8">
    <location>
        <begin position="168"/>
        <end position="189"/>
    </location>
</feature>
<evidence type="ECO:0000256" key="3">
    <source>
        <dbReference type="ARBA" id="ARBA00022448"/>
    </source>
</evidence>
<evidence type="ECO:0000256" key="5">
    <source>
        <dbReference type="ARBA" id="ARBA00022989"/>
    </source>
</evidence>
<accession>A0A5S6QY54</accession>
<keyword evidence="6 8" id="KW-0472">Membrane</keyword>
<comment type="subcellular location">
    <subcellularLocation>
        <location evidence="1">Membrane</location>
        <topology evidence="1">Multi-pass membrane protein</topology>
    </subcellularLocation>
</comment>
<keyword evidence="9" id="KW-0732">Signal</keyword>
<dbReference type="WBParaSite" id="TMUE_3000011842.1">
    <property type="protein sequence ID" value="TMUE_3000011842.1"/>
    <property type="gene ID" value="WBGene00295842"/>
</dbReference>
<feature type="signal peptide" evidence="9">
    <location>
        <begin position="1"/>
        <end position="23"/>
    </location>
</feature>
<evidence type="ECO:0000313" key="14">
    <source>
        <dbReference type="WBParaSite" id="TMUE_3000011842.1"/>
    </source>
</evidence>
<keyword evidence="5 8" id="KW-1133">Transmembrane helix</keyword>
<dbReference type="PANTHER" id="PTHR13018:SF5">
    <property type="entry name" value="RE44586P"/>
    <property type="match status" value="1"/>
</dbReference>
<name>A0A5S6QY54_TRIMR</name>
<feature type="region of interest" description="Disordered" evidence="7">
    <location>
        <begin position="106"/>
        <end position="127"/>
    </location>
</feature>
<evidence type="ECO:0000256" key="4">
    <source>
        <dbReference type="ARBA" id="ARBA00022692"/>
    </source>
</evidence>
<dbReference type="Pfam" id="PF14703">
    <property type="entry name" value="PHM7_cyt"/>
    <property type="match status" value="1"/>
</dbReference>
<keyword evidence="4 8" id="KW-0812">Transmembrane</keyword>
<dbReference type="GO" id="GO:0005227">
    <property type="term" value="F:calcium-activated cation channel activity"/>
    <property type="evidence" value="ECO:0007669"/>
    <property type="project" value="InterPro"/>
</dbReference>
<feature type="domain" description="CSC1/OSCA1-like 7TM region" evidence="10">
    <location>
        <begin position="436"/>
        <end position="649"/>
    </location>
</feature>
<keyword evidence="3" id="KW-0813">Transport</keyword>
<evidence type="ECO:0000256" key="6">
    <source>
        <dbReference type="ARBA" id="ARBA00023136"/>
    </source>
</evidence>
<evidence type="ECO:0000256" key="7">
    <source>
        <dbReference type="SAM" id="MobiDB-lite"/>
    </source>
</evidence>
<comment type="similarity">
    <text evidence="2">Belongs to the CSC1 (TC 1.A.17) family.</text>
</comment>
<feature type="transmembrane region" description="Helical" evidence="8">
    <location>
        <begin position="522"/>
        <end position="548"/>
    </location>
</feature>
<evidence type="ECO:0000259" key="12">
    <source>
        <dbReference type="Pfam" id="PF14703"/>
    </source>
</evidence>
<dbReference type="PANTHER" id="PTHR13018">
    <property type="entry name" value="PROBABLE MEMBRANE PROTEIN DUF221-RELATED"/>
    <property type="match status" value="1"/>
</dbReference>
<evidence type="ECO:0000256" key="8">
    <source>
        <dbReference type="SAM" id="Phobius"/>
    </source>
</evidence>
<feature type="transmembrane region" description="Helical" evidence="8">
    <location>
        <begin position="481"/>
        <end position="501"/>
    </location>
</feature>
<feature type="transmembrane region" description="Helical" evidence="8">
    <location>
        <begin position="568"/>
        <end position="588"/>
    </location>
</feature>